<evidence type="ECO:0000256" key="3">
    <source>
        <dbReference type="SAM" id="Coils"/>
    </source>
</evidence>
<reference evidence="5" key="2">
    <citation type="submission" date="2025-08" db="UniProtKB">
        <authorList>
            <consortium name="RefSeq"/>
        </authorList>
    </citation>
    <scope>IDENTIFICATION</scope>
    <source>
        <tissue evidence="5">Young leaves</tissue>
    </source>
</reference>
<reference evidence="4" key="1">
    <citation type="journal article" date="2019" name="Toxins">
        <title>Detection of Abrin-Like and Prepropulchellin-Like Toxin Genes and Transcripts Using Whole Genome Sequencing and Full-Length Transcript Sequencing of Abrus precatorius.</title>
        <authorList>
            <person name="Hovde B.T."/>
            <person name="Daligault H.E."/>
            <person name="Hanschen E.R."/>
            <person name="Kunde Y.A."/>
            <person name="Johnson M.B."/>
            <person name="Starkenburg S.R."/>
            <person name="Johnson S.L."/>
        </authorList>
    </citation>
    <scope>NUCLEOTIDE SEQUENCE [LARGE SCALE GENOMIC DNA]</scope>
</reference>
<name>A0A8B8MM05_ABRPR</name>
<feature type="coiled-coil region" evidence="3">
    <location>
        <begin position="502"/>
        <end position="529"/>
    </location>
</feature>
<dbReference type="AlphaFoldDB" id="A0A8B8MM05"/>
<sequence>MNTIRKTNSPRGEVGEIDTRAPFQSVKAAVSLFGEVAVSRDRFAVKRRSSEMARIFFVDVFMFVVSKDSHVFQNLQNVFEKETQLILAQKELSKIKRQMDIAEATKAKALSDLESAKMTLHNLTTKLANVRESKQSAMEAAEAVRNETKRFEKALSIKAVGYEAWKQELEHARKEYTTTITELDSSKQEVTKIRQDFDAVLEAKLSALQAVGEAQRSAKLNSERISELSNEIATMKASVEQLKLASEQSQEEHAQDMGQDETHLGFYKTAKEKALENLESLKNEYDPALIQSLHAKLAETGAEIEALQEQIKKVHASKMDSVRLLTSELKEATKTLQQVGEEKNSLTKLVFSLRTELKQVKKEHDEMNEKEQAAKVLGANLTGEIQESMGQARPEPGTVEDFEANIFYDQSVKIKKLQLETEDARREAEEMKIKAQELKQEAEKSRAAAEEAEKRLELVLMDAKEAKAANLRAIKEMKILSEVGKVSTSRFNGKIKMSNEEFESLRGKVKECEDLVQKKEAEAVAELQEIYTRTNEIDRKVETNLKAIEETRAATEVALWNAEMADSAIMAIESELMRLQKQEQEVVADACSSTLEHSDNSSRLIPLTI</sequence>
<evidence type="ECO:0000313" key="5">
    <source>
        <dbReference type="RefSeq" id="XP_027368642.1"/>
    </source>
</evidence>
<feature type="coiled-coil region" evidence="3">
    <location>
        <begin position="85"/>
        <end position="147"/>
    </location>
</feature>
<gene>
    <name evidence="5" type="primary">LOC113874625</name>
</gene>
<dbReference type="RefSeq" id="XP_027368642.1">
    <property type="nucleotide sequence ID" value="XM_027512841.1"/>
</dbReference>
<accession>A0A8B8MM05</accession>
<dbReference type="GO" id="GO:0009903">
    <property type="term" value="P:chloroplast avoidance movement"/>
    <property type="evidence" value="ECO:0007669"/>
    <property type="project" value="TreeGrafter"/>
</dbReference>
<protein>
    <submittedName>
        <fullName evidence="5">WEB family protein At1g12150-like</fullName>
    </submittedName>
</protein>
<proteinExistence type="inferred from homology"/>
<evidence type="ECO:0000256" key="1">
    <source>
        <dbReference type="ARBA" id="ARBA00005485"/>
    </source>
</evidence>
<comment type="similarity">
    <text evidence="1">Belongs to the WEB family.</text>
</comment>
<evidence type="ECO:0000313" key="4">
    <source>
        <dbReference type="Proteomes" id="UP000694853"/>
    </source>
</evidence>
<dbReference type="KEGG" id="aprc:113874625"/>
<dbReference type="PANTHER" id="PTHR32054:SF33">
    <property type="entry name" value="WEB FAMILY PLANT PROTEIN"/>
    <property type="match status" value="1"/>
</dbReference>
<keyword evidence="4" id="KW-1185">Reference proteome</keyword>
<dbReference type="Pfam" id="PF05701">
    <property type="entry name" value="WEMBL"/>
    <property type="match status" value="1"/>
</dbReference>
<evidence type="ECO:0000256" key="2">
    <source>
        <dbReference type="ARBA" id="ARBA00023054"/>
    </source>
</evidence>
<dbReference type="GO" id="GO:0009904">
    <property type="term" value="P:chloroplast accumulation movement"/>
    <property type="evidence" value="ECO:0007669"/>
    <property type="project" value="TreeGrafter"/>
</dbReference>
<keyword evidence="2 3" id="KW-0175">Coiled coil</keyword>
<organism evidence="4 5">
    <name type="scientific">Abrus precatorius</name>
    <name type="common">Indian licorice</name>
    <name type="synonym">Glycine abrus</name>
    <dbReference type="NCBI Taxonomy" id="3816"/>
    <lineage>
        <taxon>Eukaryota</taxon>
        <taxon>Viridiplantae</taxon>
        <taxon>Streptophyta</taxon>
        <taxon>Embryophyta</taxon>
        <taxon>Tracheophyta</taxon>
        <taxon>Spermatophyta</taxon>
        <taxon>Magnoliopsida</taxon>
        <taxon>eudicotyledons</taxon>
        <taxon>Gunneridae</taxon>
        <taxon>Pentapetalae</taxon>
        <taxon>rosids</taxon>
        <taxon>fabids</taxon>
        <taxon>Fabales</taxon>
        <taxon>Fabaceae</taxon>
        <taxon>Papilionoideae</taxon>
        <taxon>50 kb inversion clade</taxon>
        <taxon>NPAAA clade</taxon>
        <taxon>indigoferoid/millettioid clade</taxon>
        <taxon>Abreae</taxon>
        <taxon>Abrus</taxon>
    </lineage>
</organism>
<dbReference type="Proteomes" id="UP000694853">
    <property type="component" value="Unplaced"/>
</dbReference>
<feature type="coiled-coil region" evidence="3">
    <location>
        <begin position="225"/>
        <end position="377"/>
    </location>
</feature>
<dbReference type="InterPro" id="IPR008545">
    <property type="entry name" value="Web"/>
</dbReference>
<dbReference type="GeneID" id="113874625"/>
<dbReference type="GO" id="GO:0005829">
    <property type="term" value="C:cytosol"/>
    <property type="evidence" value="ECO:0007669"/>
    <property type="project" value="TreeGrafter"/>
</dbReference>
<feature type="coiled-coil region" evidence="3">
    <location>
        <begin position="414"/>
        <end position="469"/>
    </location>
</feature>
<dbReference type="PANTHER" id="PTHR32054">
    <property type="entry name" value="HEAVY CHAIN, PUTATIVE, EXPRESSED-RELATED-RELATED"/>
    <property type="match status" value="1"/>
</dbReference>
<dbReference type="OrthoDB" id="1933125at2759"/>